<evidence type="ECO:0000256" key="1">
    <source>
        <dbReference type="SAM" id="MobiDB-lite"/>
    </source>
</evidence>
<dbReference type="AlphaFoldDB" id="A0A2Z7AEE4"/>
<evidence type="ECO:0000313" key="3">
    <source>
        <dbReference type="Proteomes" id="UP000250235"/>
    </source>
</evidence>
<organism evidence="2 3">
    <name type="scientific">Dorcoceras hygrometricum</name>
    <dbReference type="NCBI Taxonomy" id="472368"/>
    <lineage>
        <taxon>Eukaryota</taxon>
        <taxon>Viridiplantae</taxon>
        <taxon>Streptophyta</taxon>
        <taxon>Embryophyta</taxon>
        <taxon>Tracheophyta</taxon>
        <taxon>Spermatophyta</taxon>
        <taxon>Magnoliopsida</taxon>
        <taxon>eudicotyledons</taxon>
        <taxon>Gunneridae</taxon>
        <taxon>Pentapetalae</taxon>
        <taxon>asterids</taxon>
        <taxon>lamiids</taxon>
        <taxon>Lamiales</taxon>
        <taxon>Gesneriaceae</taxon>
        <taxon>Didymocarpoideae</taxon>
        <taxon>Trichosporeae</taxon>
        <taxon>Loxocarpinae</taxon>
        <taxon>Dorcoceras</taxon>
    </lineage>
</organism>
<sequence length="168" mass="18163">MTRYNIYITGTLNTYGAPLADASLGPTDLPEKPTLTKHTTKSSIRENKQGKTSVRREITIQQSNTTCNITCCAMHERYNKSSETKAQGLSWQPYISVATRHIRQSGPRPDSGLLRQTALEVLTRSARWDSPRRVGRKQISGDNGAAVAAAQGGGGGGVEEEERGGGFA</sequence>
<evidence type="ECO:0000313" key="2">
    <source>
        <dbReference type="EMBL" id="KZV19720.1"/>
    </source>
</evidence>
<reference evidence="2 3" key="1">
    <citation type="journal article" date="2015" name="Proc. Natl. Acad. Sci. U.S.A.">
        <title>The resurrection genome of Boea hygrometrica: A blueprint for survival of dehydration.</title>
        <authorList>
            <person name="Xiao L."/>
            <person name="Yang G."/>
            <person name="Zhang L."/>
            <person name="Yang X."/>
            <person name="Zhao S."/>
            <person name="Ji Z."/>
            <person name="Zhou Q."/>
            <person name="Hu M."/>
            <person name="Wang Y."/>
            <person name="Chen M."/>
            <person name="Xu Y."/>
            <person name="Jin H."/>
            <person name="Xiao X."/>
            <person name="Hu G."/>
            <person name="Bao F."/>
            <person name="Hu Y."/>
            <person name="Wan P."/>
            <person name="Li L."/>
            <person name="Deng X."/>
            <person name="Kuang T."/>
            <person name="Xiang C."/>
            <person name="Zhu J.K."/>
            <person name="Oliver M.J."/>
            <person name="He Y."/>
        </authorList>
    </citation>
    <scope>NUCLEOTIDE SEQUENCE [LARGE SCALE GENOMIC DNA]</scope>
    <source>
        <strain evidence="3">cv. XS01</strain>
    </source>
</reference>
<accession>A0A2Z7AEE4</accession>
<dbReference type="EMBL" id="KV016314">
    <property type="protein sequence ID" value="KZV19720.1"/>
    <property type="molecule type" value="Genomic_DNA"/>
</dbReference>
<proteinExistence type="predicted"/>
<dbReference type="Proteomes" id="UP000250235">
    <property type="component" value="Unassembled WGS sequence"/>
</dbReference>
<feature type="region of interest" description="Disordered" evidence="1">
    <location>
        <begin position="24"/>
        <end position="54"/>
    </location>
</feature>
<feature type="region of interest" description="Disordered" evidence="1">
    <location>
        <begin position="132"/>
        <end position="168"/>
    </location>
</feature>
<feature type="compositionally biased region" description="Basic and acidic residues" evidence="1">
    <location>
        <begin position="43"/>
        <end position="54"/>
    </location>
</feature>
<keyword evidence="3" id="KW-1185">Reference proteome</keyword>
<name>A0A2Z7AEE4_9LAMI</name>
<protein>
    <submittedName>
        <fullName evidence="2">Uncharacterized protein</fullName>
    </submittedName>
</protein>
<gene>
    <name evidence="2" type="ORF">F511_34895</name>
</gene>